<evidence type="ECO:0000313" key="3">
    <source>
        <dbReference type="Proteomes" id="UP000019801"/>
    </source>
</evidence>
<gene>
    <name evidence="2" type="ORF">BM1374165_01325</name>
</gene>
<evidence type="ECO:0000256" key="1">
    <source>
        <dbReference type="SAM" id="Phobius"/>
    </source>
</evidence>
<dbReference type="STRING" id="38323.BM1374165_01325"/>
<organism evidence="2 3">
    <name type="scientific">Bartonella henselae</name>
    <name type="common">Rochalimaea henselae</name>
    <dbReference type="NCBI Taxonomy" id="38323"/>
    <lineage>
        <taxon>Bacteria</taxon>
        <taxon>Pseudomonadati</taxon>
        <taxon>Pseudomonadota</taxon>
        <taxon>Alphaproteobacteria</taxon>
        <taxon>Hyphomicrobiales</taxon>
        <taxon>Bartonellaceae</taxon>
        <taxon>Bartonella</taxon>
    </lineage>
</organism>
<reference evidence="3" key="1">
    <citation type="submission" date="2013-11" db="EMBL/GenBank/DDBJ databases">
        <title>Genome sequencing of Bartonella spp. isolated from human blood.</title>
        <authorList>
            <person name="Raoult D."/>
        </authorList>
    </citation>
    <scope>NUCLEOTIDE SEQUENCE</scope>
    <source>
        <strain evidence="3">BM1374165</strain>
    </source>
</reference>
<dbReference type="RefSeq" id="WP_038488223.1">
    <property type="nucleotide sequence ID" value="NZ_CACVBK010000012.1"/>
</dbReference>
<dbReference type="AlphaFoldDB" id="X5MGC1"/>
<protein>
    <submittedName>
        <fullName evidence="2">Uncharacterized protein</fullName>
    </submittedName>
</protein>
<proteinExistence type="predicted"/>
<keyword evidence="1" id="KW-0472">Membrane</keyword>
<sequence>MILSIECDSDKINLICSELMGDELQNPKNIIHFFWFLVSSASYAVVAGGIIFIQHAWPAHSEVRSINVFPED</sequence>
<keyword evidence="1" id="KW-1133">Transmembrane helix</keyword>
<name>X5MGC1_BARHN</name>
<feature type="transmembrane region" description="Helical" evidence="1">
    <location>
        <begin position="30"/>
        <end position="53"/>
    </location>
</feature>
<evidence type="ECO:0000313" key="2">
    <source>
        <dbReference type="EMBL" id="CDO47309.1"/>
    </source>
</evidence>
<dbReference type="KEGG" id="bhs:BM1374165_01325"/>
<accession>X5MGC1</accession>
<dbReference type="EMBL" id="HG969191">
    <property type="protein sequence ID" value="CDO47309.1"/>
    <property type="molecule type" value="Genomic_DNA"/>
</dbReference>
<dbReference type="PATRIC" id="fig|38323.4.peg.1408"/>
<dbReference type="Proteomes" id="UP000019801">
    <property type="component" value="Chromosome I"/>
</dbReference>
<keyword evidence="1" id="KW-0812">Transmembrane</keyword>